<evidence type="ECO:0000256" key="2">
    <source>
        <dbReference type="ARBA" id="ARBA00022723"/>
    </source>
</evidence>
<dbReference type="GO" id="GO:0016832">
    <property type="term" value="F:aldehyde-lyase activity"/>
    <property type="evidence" value="ECO:0007669"/>
    <property type="project" value="TreeGrafter"/>
</dbReference>
<name>A0A5J6MNP8_9PROT</name>
<dbReference type="InterPro" id="IPR050251">
    <property type="entry name" value="HpcH-HpaI_aldolase"/>
</dbReference>
<dbReference type="Proteomes" id="UP000326202">
    <property type="component" value="Chromosome"/>
</dbReference>
<dbReference type="GO" id="GO:0005737">
    <property type="term" value="C:cytoplasm"/>
    <property type="evidence" value="ECO:0007669"/>
    <property type="project" value="TreeGrafter"/>
</dbReference>
<dbReference type="InterPro" id="IPR005000">
    <property type="entry name" value="Aldolase/citrate-lyase_domain"/>
</dbReference>
<dbReference type="RefSeq" id="WP_151179324.1">
    <property type="nucleotide sequence ID" value="NZ_CP042906.1"/>
</dbReference>
<accession>A0A5J6MNP8</accession>
<dbReference type="GO" id="GO:0046872">
    <property type="term" value="F:metal ion binding"/>
    <property type="evidence" value="ECO:0007669"/>
    <property type="project" value="UniProtKB-KW"/>
</dbReference>
<evidence type="ECO:0000259" key="4">
    <source>
        <dbReference type="Pfam" id="PF03328"/>
    </source>
</evidence>
<dbReference type="InterPro" id="IPR015813">
    <property type="entry name" value="Pyrv/PenolPyrv_kinase-like_dom"/>
</dbReference>
<proteinExistence type="inferred from homology"/>
<dbReference type="PANTHER" id="PTHR30502:SF0">
    <property type="entry name" value="PHOSPHOENOLPYRUVATE CARBOXYLASE FAMILY PROTEIN"/>
    <property type="match status" value="1"/>
</dbReference>
<evidence type="ECO:0000256" key="3">
    <source>
        <dbReference type="ARBA" id="ARBA00023239"/>
    </source>
</evidence>
<dbReference type="Gene3D" id="3.20.20.60">
    <property type="entry name" value="Phosphoenolpyruvate-binding domains"/>
    <property type="match status" value="1"/>
</dbReference>
<evidence type="ECO:0000256" key="1">
    <source>
        <dbReference type="ARBA" id="ARBA00005568"/>
    </source>
</evidence>
<dbReference type="Pfam" id="PF03328">
    <property type="entry name" value="HpcH_HpaI"/>
    <property type="match status" value="1"/>
</dbReference>
<dbReference type="SUPFAM" id="SSF51621">
    <property type="entry name" value="Phosphoenolpyruvate/pyruvate domain"/>
    <property type="match status" value="1"/>
</dbReference>
<gene>
    <name evidence="5" type="ORF">FRZ44_45510</name>
</gene>
<evidence type="ECO:0000313" key="6">
    <source>
        <dbReference type="Proteomes" id="UP000326202"/>
    </source>
</evidence>
<organism evidence="5 6">
    <name type="scientific">Hypericibacter terrae</name>
    <dbReference type="NCBI Taxonomy" id="2602015"/>
    <lineage>
        <taxon>Bacteria</taxon>
        <taxon>Pseudomonadati</taxon>
        <taxon>Pseudomonadota</taxon>
        <taxon>Alphaproteobacteria</taxon>
        <taxon>Rhodospirillales</taxon>
        <taxon>Dongiaceae</taxon>
        <taxon>Hypericibacter</taxon>
    </lineage>
</organism>
<dbReference type="InterPro" id="IPR040442">
    <property type="entry name" value="Pyrv_kinase-like_dom_sf"/>
</dbReference>
<dbReference type="EMBL" id="CP042906">
    <property type="protein sequence ID" value="QEX19238.1"/>
    <property type="molecule type" value="Genomic_DNA"/>
</dbReference>
<keyword evidence="2" id="KW-0479">Metal-binding</keyword>
<reference evidence="5 6" key="1">
    <citation type="submission" date="2019-08" db="EMBL/GenBank/DDBJ databases">
        <title>Hyperibacter terrae gen. nov., sp. nov. and Hyperibacter viscosus sp. nov., two new members in the family Rhodospirillaceae isolated from the rhizosphere of Hypericum perforatum.</title>
        <authorList>
            <person name="Noviana Z."/>
        </authorList>
    </citation>
    <scope>NUCLEOTIDE SEQUENCE [LARGE SCALE GENOMIC DNA]</scope>
    <source>
        <strain evidence="5 6">R5913</strain>
    </source>
</reference>
<evidence type="ECO:0000313" key="5">
    <source>
        <dbReference type="EMBL" id="QEX19238.1"/>
    </source>
</evidence>
<sequence length="283" mass="30373">MESVSLKQMARSKKVKLGHFIVEFATPGIGHIVKSAGGDFVLFDLEHSGFSFETVKSAIRYFEAAGIAVICRVPSKNYDHIARACDMGAEGIMVPMVGSAEEARAILDCMKYYPEGKRGVALQVAHDNYRPGDVAKKQAAANKRTTLFCQIETAEGVRNADKIAALPGVDCLWVGHFDLSTSLGIPGQFGDPKFTDAIAKVAAATKNHGKALGRLVPNVETGVDYFNTGFDFICYSGDVWVLHNALADALAKLREACAGKAGRKTRIAAAPGAAPKRKAKKKR</sequence>
<dbReference type="PANTHER" id="PTHR30502">
    <property type="entry name" value="2-KETO-3-DEOXY-L-RHAMNONATE ALDOLASE"/>
    <property type="match status" value="1"/>
</dbReference>
<feature type="domain" description="HpcH/HpaI aldolase/citrate lyase" evidence="4">
    <location>
        <begin position="27"/>
        <end position="236"/>
    </location>
</feature>
<keyword evidence="3" id="KW-0456">Lyase</keyword>
<dbReference type="AlphaFoldDB" id="A0A5J6MNP8"/>
<comment type="similarity">
    <text evidence="1">Belongs to the HpcH/HpaI aldolase family.</text>
</comment>
<protein>
    <submittedName>
        <fullName evidence="5">Hpch/hpai aldolase</fullName>
    </submittedName>
</protein>
<dbReference type="KEGG" id="htq:FRZ44_45510"/>
<keyword evidence="6" id="KW-1185">Reference proteome</keyword>
<dbReference type="OrthoDB" id="9802624at2"/>